<proteinExistence type="predicted"/>
<feature type="compositionally biased region" description="Polar residues" evidence="1">
    <location>
        <begin position="1"/>
        <end position="28"/>
    </location>
</feature>
<dbReference type="EMBL" id="MN740011">
    <property type="protein sequence ID" value="QHT83744.1"/>
    <property type="molecule type" value="Genomic_DNA"/>
</dbReference>
<feature type="region of interest" description="Disordered" evidence="1">
    <location>
        <begin position="1"/>
        <end position="60"/>
    </location>
</feature>
<dbReference type="InterPro" id="IPR011009">
    <property type="entry name" value="Kinase-like_dom_sf"/>
</dbReference>
<name>A0A6C0HTE5_9ZZZZ</name>
<sequence length="562" mass="66178">MEKSFRNSNPSPEETSTPMDTYSSTNKTIIKRRSINKGSINKKSINSRNTKRKRSPSLDEISIPMDTPIYTSNNVSLFKRVKRSLIKSVTDIDEIQQFLTRVCPNLEHCISFGNNYNGLIKRLFNNFINFDYTNSNMVRIGSVTVNGVIYKITYTYENKYTVYCVLKTQSRMTSGDELDNLYYEFLVGYYFINFFNLRFPCFVETYGIYNIPHKTWFNMTEPSSTSYDVNILRETSTLLDDKNTQKYRKNIRDLCLDSRIKLGILIQHIEGETFSDYYKSIIFISGKFNTYFFLYELMQLLFQIYGPLSTMRNCFTHYDLHLKNVLLYDVGVNKYIQMKYVYRDEDEEYIVSFKTRKICKIIDYGRSFFNNNYLFDFKLKSKLKPNDRRTLTSRTQTLFKSVKKTRSLSSRTYFKNSIDTLNSQEILRILKSYNTECPNDGKTKGYKFIKFILDRNVDSLFIMNCITWIIVESQKIKKDDNITVQDLLADSELNDSEKELITYFFSEYGKIKSVSSVYSLLEEILRNPVFTTENNKMYTGHSCVGTMTIYLDGTRPLLYEPN</sequence>
<accession>A0A6C0HTE5</accession>
<reference evidence="2" key="1">
    <citation type="journal article" date="2020" name="Nature">
        <title>Giant virus diversity and host interactions through global metagenomics.</title>
        <authorList>
            <person name="Schulz F."/>
            <person name="Roux S."/>
            <person name="Paez-Espino D."/>
            <person name="Jungbluth S."/>
            <person name="Walsh D.A."/>
            <person name="Denef V.J."/>
            <person name="McMahon K.D."/>
            <person name="Konstantinidis K.T."/>
            <person name="Eloe-Fadrosh E.A."/>
            <person name="Kyrpides N.C."/>
            <person name="Woyke T."/>
        </authorList>
    </citation>
    <scope>NUCLEOTIDE SEQUENCE</scope>
    <source>
        <strain evidence="2">GVMAG-M-3300023184-168</strain>
    </source>
</reference>
<organism evidence="2">
    <name type="scientific">viral metagenome</name>
    <dbReference type="NCBI Taxonomy" id="1070528"/>
    <lineage>
        <taxon>unclassified sequences</taxon>
        <taxon>metagenomes</taxon>
        <taxon>organismal metagenomes</taxon>
    </lineage>
</organism>
<feature type="compositionally biased region" description="Polar residues" evidence="1">
    <location>
        <begin position="36"/>
        <end position="48"/>
    </location>
</feature>
<dbReference type="AlphaFoldDB" id="A0A6C0HTE5"/>
<protein>
    <recommendedName>
        <fullName evidence="3">Protein kinase domain-containing protein</fullName>
    </recommendedName>
</protein>
<dbReference type="SUPFAM" id="SSF56112">
    <property type="entry name" value="Protein kinase-like (PK-like)"/>
    <property type="match status" value="1"/>
</dbReference>
<evidence type="ECO:0000313" key="2">
    <source>
        <dbReference type="EMBL" id="QHT83744.1"/>
    </source>
</evidence>
<evidence type="ECO:0008006" key="3">
    <source>
        <dbReference type="Google" id="ProtNLM"/>
    </source>
</evidence>
<evidence type="ECO:0000256" key="1">
    <source>
        <dbReference type="SAM" id="MobiDB-lite"/>
    </source>
</evidence>